<dbReference type="EMBL" id="NWUJ01000002">
    <property type="protein sequence ID" value="PFH37303.1"/>
    <property type="molecule type" value="Genomic_DNA"/>
</dbReference>
<keyword evidence="5" id="KW-0627">Porphyrin biosynthesis</keyword>
<dbReference type="GO" id="GO:0005737">
    <property type="term" value="C:cytoplasm"/>
    <property type="evidence" value="ECO:0007669"/>
    <property type="project" value="TreeGrafter"/>
</dbReference>
<dbReference type="Gene3D" id="3.40.190.10">
    <property type="entry name" value="Periplasmic binding protein-like II"/>
    <property type="match status" value="2"/>
</dbReference>
<name>A0A2A9MN69_BESBE</name>
<dbReference type="PRINTS" id="PR00151">
    <property type="entry name" value="PORPHBDMNASE"/>
</dbReference>
<dbReference type="UniPathway" id="UPA00251">
    <property type="reaction ID" value="UER00319"/>
</dbReference>
<dbReference type="GO" id="GO:0004418">
    <property type="term" value="F:hydroxymethylbilane synthase activity"/>
    <property type="evidence" value="ECO:0007669"/>
    <property type="project" value="UniProtKB-EC"/>
</dbReference>
<dbReference type="InterPro" id="IPR000860">
    <property type="entry name" value="HemC"/>
</dbReference>
<gene>
    <name evidence="8" type="ORF">BESB_037610</name>
</gene>
<dbReference type="InterPro" id="IPR022419">
    <property type="entry name" value="Porphobilin_deaminase_cofac_BS"/>
</dbReference>
<feature type="region of interest" description="Disordered" evidence="6">
    <location>
        <begin position="82"/>
        <end position="104"/>
    </location>
</feature>
<dbReference type="PROSITE" id="PS00533">
    <property type="entry name" value="PORPHOBILINOGEN_DEAM"/>
    <property type="match status" value="1"/>
</dbReference>
<evidence type="ECO:0000313" key="9">
    <source>
        <dbReference type="Proteomes" id="UP000224006"/>
    </source>
</evidence>
<evidence type="ECO:0000256" key="1">
    <source>
        <dbReference type="ARBA" id="ARBA00001916"/>
    </source>
</evidence>
<feature type="region of interest" description="Disordered" evidence="6">
    <location>
        <begin position="696"/>
        <end position="728"/>
    </location>
</feature>
<feature type="domain" description="Porphobilinogen deaminase N-terminal" evidence="7">
    <location>
        <begin position="515"/>
        <end position="648"/>
    </location>
</feature>
<evidence type="ECO:0000256" key="4">
    <source>
        <dbReference type="ARBA" id="ARBA00022679"/>
    </source>
</evidence>
<dbReference type="SUPFAM" id="SSF53850">
    <property type="entry name" value="Periplasmic binding protein-like II"/>
    <property type="match status" value="2"/>
</dbReference>
<dbReference type="EC" id="2.5.1.61" evidence="3"/>
<reference evidence="8 9" key="1">
    <citation type="submission" date="2017-09" db="EMBL/GenBank/DDBJ databases">
        <title>Genome sequencing of Besnoitia besnoiti strain Bb-Ger1.</title>
        <authorList>
            <person name="Schares G."/>
            <person name="Venepally P."/>
            <person name="Lorenzi H.A."/>
        </authorList>
    </citation>
    <scope>NUCLEOTIDE SEQUENCE [LARGE SCALE GENOMIC DNA]</scope>
    <source>
        <strain evidence="8 9">Bb-Ger1</strain>
    </source>
</reference>
<evidence type="ECO:0000259" key="7">
    <source>
        <dbReference type="Pfam" id="PF01379"/>
    </source>
</evidence>
<evidence type="ECO:0000256" key="3">
    <source>
        <dbReference type="ARBA" id="ARBA00012655"/>
    </source>
</evidence>
<accession>A0A2A9MN69</accession>
<feature type="region of interest" description="Disordered" evidence="6">
    <location>
        <begin position="1"/>
        <end position="49"/>
    </location>
</feature>
<keyword evidence="9" id="KW-1185">Reference proteome</keyword>
<dbReference type="GO" id="GO:0006782">
    <property type="term" value="P:protoporphyrinogen IX biosynthetic process"/>
    <property type="evidence" value="ECO:0007669"/>
    <property type="project" value="UniProtKB-UniPathway"/>
</dbReference>
<proteinExistence type="inferred from homology"/>
<evidence type="ECO:0000256" key="2">
    <source>
        <dbReference type="ARBA" id="ARBA00005638"/>
    </source>
</evidence>
<dbReference type="Pfam" id="PF01379">
    <property type="entry name" value="Porphobil_deam"/>
    <property type="match status" value="2"/>
</dbReference>
<evidence type="ECO:0000256" key="5">
    <source>
        <dbReference type="ARBA" id="ARBA00023244"/>
    </source>
</evidence>
<dbReference type="KEGG" id="bbes:BESB_037610"/>
<dbReference type="SUPFAM" id="SSF54782">
    <property type="entry name" value="Porphobilinogen deaminase (hydroxymethylbilane synthase), C-terminal domain"/>
    <property type="match status" value="1"/>
</dbReference>
<dbReference type="Gene3D" id="3.30.160.40">
    <property type="entry name" value="Porphobilinogen deaminase, C-terminal domain"/>
    <property type="match status" value="1"/>
</dbReference>
<feature type="compositionally biased region" description="Low complexity" evidence="6">
    <location>
        <begin position="1"/>
        <end position="43"/>
    </location>
</feature>
<feature type="domain" description="Porphobilinogen deaminase N-terminal" evidence="7">
    <location>
        <begin position="375"/>
        <end position="452"/>
    </location>
</feature>
<dbReference type="Proteomes" id="UP000224006">
    <property type="component" value="Chromosome II"/>
</dbReference>
<dbReference type="InterPro" id="IPR022417">
    <property type="entry name" value="Porphobilin_deaminase_N"/>
</dbReference>
<dbReference type="OrthoDB" id="564646at2759"/>
<comment type="cofactor">
    <cofactor evidence="1">
        <name>dipyrromethane</name>
        <dbReference type="ChEBI" id="CHEBI:60342"/>
    </cofactor>
</comment>
<comment type="similarity">
    <text evidence="2">Belongs to the HMBS family.</text>
</comment>
<feature type="region of interest" description="Disordered" evidence="6">
    <location>
        <begin position="455"/>
        <end position="494"/>
    </location>
</feature>
<sequence length="807" mass="85132">MPRSLPKSYARLSSSPSAPSSSQSVSTPSLSLRSSPPGRLPALANTGSTELGGHSRASCFASVCRAASLQACASLRSRRAVWGSRRARGGPETPRLQSRRERHRGLRRARPLHVLLTAFAVCVAWADGRGGMRMAEARRGSPMSSQGQIAPAALGSQSSGRASLFSSFPAEAHVSHVRLFPTRGAVPASNGKRLRTADASASSWADAAADASPLGSLASGVSRRNPLVSSSSRLSRVPHALRFARLTERREGGPLQQPGASAVVAAFVSPVATRMRPRGRKLHSARSASVPSPVLKVGTRASPLALAQARQVVYKLALKLPDIFPQAHQIVQDILASASSTSAAREGSLPASCGATLPANFAASVLADTRLNYGELLVRPLQTTGDRTLHLPLGEVGGKGLFTKELDLALLDGSVDFVVHSMKDVPTELPLGTEIGAFLPREDPRDVLLYCRKGDTGSGAQSQGSQRDLGDSSAPTDDPRVAGQGGNQSARSQQQSRLSPCSLLSVLPDCLIGENAEKCITIGTCSLRRQALLSASLPSSIFNLVGLRGNVQTRMKRISEGALDATLLAAAGLNRLNLLSSLLPSAALCQSSSSFGSRALALPSDSSSSRDQDAARMEAALLPVEAFCPAVCQGIIGVQYRTADRHVHELLQRLNSASALGQAACERAFLRALDGSCRTPIAGTAQWRSLARDAVGRGGLGGEGEKSEERRRESETAGAEKDVEHGWGGHPDCFSVTTELQFRGVLATPDGKQLFKQERTVAGVRTLEEAEDIGRSVAEDVKKQAGTSLLQMIQEQVTEGWKNLKTL</sequence>
<dbReference type="VEuPathDB" id="ToxoDB:BESB_037610"/>
<dbReference type="GeneID" id="40308742"/>
<keyword evidence="4" id="KW-0808">Transferase</keyword>
<feature type="compositionally biased region" description="Basic and acidic residues" evidence="6">
    <location>
        <begin position="703"/>
        <end position="727"/>
    </location>
</feature>
<evidence type="ECO:0000256" key="6">
    <source>
        <dbReference type="SAM" id="MobiDB-lite"/>
    </source>
</evidence>
<evidence type="ECO:0000313" key="8">
    <source>
        <dbReference type="EMBL" id="PFH37303.1"/>
    </source>
</evidence>
<dbReference type="PANTHER" id="PTHR11557">
    <property type="entry name" value="PORPHOBILINOGEN DEAMINASE"/>
    <property type="match status" value="1"/>
</dbReference>
<dbReference type="PANTHER" id="PTHR11557:SF0">
    <property type="entry name" value="PORPHOBILINOGEN DEAMINASE"/>
    <property type="match status" value="1"/>
</dbReference>
<dbReference type="RefSeq" id="XP_029221312.1">
    <property type="nucleotide sequence ID" value="XM_029362347.1"/>
</dbReference>
<dbReference type="InterPro" id="IPR036803">
    <property type="entry name" value="Porphobilinogen_deaminase_C_sf"/>
</dbReference>
<dbReference type="STRING" id="94643.A0A2A9MN69"/>
<organism evidence="8 9">
    <name type="scientific">Besnoitia besnoiti</name>
    <name type="common">Apicomplexan protozoan</name>
    <dbReference type="NCBI Taxonomy" id="94643"/>
    <lineage>
        <taxon>Eukaryota</taxon>
        <taxon>Sar</taxon>
        <taxon>Alveolata</taxon>
        <taxon>Apicomplexa</taxon>
        <taxon>Conoidasida</taxon>
        <taxon>Coccidia</taxon>
        <taxon>Eucoccidiorida</taxon>
        <taxon>Eimeriorina</taxon>
        <taxon>Sarcocystidae</taxon>
        <taxon>Besnoitia</taxon>
    </lineage>
</organism>
<comment type="caution">
    <text evidence="8">The sequence shown here is derived from an EMBL/GenBank/DDBJ whole genome shotgun (WGS) entry which is preliminary data.</text>
</comment>
<protein>
    <recommendedName>
        <fullName evidence="3">hydroxymethylbilane synthase</fullName>
        <ecNumber evidence="3">2.5.1.61</ecNumber>
    </recommendedName>
</protein>
<dbReference type="AlphaFoldDB" id="A0A2A9MN69"/>